<evidence type="ECO:0000259" key="2">
    <source>
        <dbReference type="PROSITE" id="PS50105"/>
    </source>
</evidence>
<dbReference type="PANTHER" id="PTHR24135">
    <property type="entry name" value="SH3 AND MULTIPLE ANKYRIN REPEAT DOMAINS PROTEIN"/>
    <property type="match status" value="1"/>
</dbReference>
<dbReference type="InterPro" id="IPR001660">
    <property type="entry name" value="SAM"/>
</dbReference>
<evidence type="ECO:0000313" key="4">
    <source>
        <dbReference type="Proteomes" id="UP000324632"/>
    </source>
</evidence>
<dbReference type="EMBL" id="SOYY01000011">
    <property type="protein sequence ID" value="KAA0714544.1"/>
    <property type="molecule type" value="Genomic_DNA"/>
</dbReference>
<dbReference type="InterPro" id="IPR013761">
    <property type="entry name" value="SAM/pointed_sf"/>
</dbReference>
<dbReference type="GO" id="GO:0043197">
    <property type="term" value="C:dendritic spine"/>
    <property type="evidence" value="ECO:0007669"/>
    <property type="project" value="TreeGrafter"/>
</dbReference>
<feature type="compositionally biased region" description="Low complexity" evidence="1">
    <location>
        <begin position="137"/>
        <end position="149"/>
    </location>
</feature>
<proteinExistence type="predicted"/>
<reference evidence="3 4" key="1">
    <citation type="journal article" date="2019" name="Mol. Ecol. Resour.">
        <title>Chromosome-level genome assembly of Triplophysa tibetana, a fish adapted to the harsh high-altitude environment of the Tibetan Plateau.</title>
        <authorList>
            <person name="Yang X."/>
            <person name="Liu H."/>
            <person name="Ma Z."/>
            <person name="Zou Y."/>
            <person name="Zou M."/>
            <person name="Mao Y."/>
            <person name="Li X."/>
            <person name="Wang H."/>
            <person name="Chen T."/>
            <person name="Wang W."/>
            <person name="Yang R."/>
        </authorList>
    </citation>
    <scope>NUCLEOTIDE SEQUENCE [LARGE SCALE GENOMIC DNA]</scope>
    <source>
        <strain evidence="3">TTIB1903HZAU</strain>
        <tissue evidence="3">Muscle</tissue>
    </source>
</reference>
<dbReference type="GO" id="GO:0045211">
    <property type="term" value="C:postsynaptic membrane"/>
    <property type="evidence" value="ECO:0007669"/>
    <property type="project" value="TreeGrafter"/>
</dbReference>
<feature type="domain" description="SAM" evidence="2">
    <location>
        <begin position="784"/>
        <end position="847"/>
    </location>
</feature>
<dbReference type="InterPro" id="IPR051569">
    <property type="entry name" value="SHANK"/>
</dbReference>
<dbReference type="GO" id="GO:0030160">
    <property type="term" value="F:synaptic receptor adaptor activity"/>
    <property type="evidence" value="ECO:0007669"/>
    <property type="project" value="TreeGrafter"/>
</dbReference>
<dbReference type="GO" id="GO:0035255">
    <property type="term" value="F:ionotropic glutamate receptor binding"/>
    <property type="evidence" value="ECO:0007669"/>
    <property type="project" value="TreeGrafter"/>
</dbReference>
<dbReference type="Pfam" id="PF00536">
    <property type="entry name" value="SAM_1"/>
    <property type="match status" value="1"/>
</dbReference>
<feature type="compositionally biased region" description="Polar residues" evidence="1">
    <location>
        <begin position="641"/>
        <end position="656"/>
    </location>
</feature>
<dbReference type="PROSITE" id="PS50105">
    <property type="entry name" value="SAM_DOMAIN"/>
    <property type="match status" value="1"/>
</dbReference>
<organism evidence="3 4">
    <name type="scientific">Triplophysa tibetana</name>
    <dbReference type="NCBI Taxonomy" id="1572043"/>
    <lineage>
        <taxon>Eukaryota</taxon>
        <taxon>Metazoa</taxon>
        <taxon>Chordata</taxon>
        <taxon>Craniata</taxon>
        <taxon>Vertebrata</taxon>
        <taxon>Euteleostomi</taxon>
        <taxon>Actinopterygii</taxon>
        <taxon>Neopterygii</taxon>
        <taxon>Teleostei</taxon>
        <taxon>Ostariophysi</taxon>
        <taxon>Cypriniformes</taxon>
        <taxon>Nemacheilidae</taxon>
        <taxon>Triplophysa</taxon>
    </lineage>
</organism>
<dbReference type="SUPFAM" id="SSF47769">
    <property type="entry name" value="SAM/Pointed domain"/>
    <property type="match status" value="1"/>
</dbReference>
<dbReference type="Gene3D" id="1.10.150.50">
    <property type="entry name" value="Transcription Factor, Ets-1"/>
    <property type="match status" value="1"/>
</dbReference>
<keyword evidence="4" id="KW-1185">Reference proteome</keyword>
<feature type="region of interest" description="Disordered" evidence="1">
    <location>
        <begin position="135"/>
        <end position="164"/>
    </location>
</feature>
<dbReference type="SMART" id="SM00454">
    <property type="entry name" value="SAM"/>
    <property type="match status" value="1"/>
</dbReference>
<dbReference type="GO" id="GO:0014069">
    <property type="term" value="C:postsynaptic density"/>
    <property type="evidence" value="ECO:0007669"/>
    <property type="project" value="TreeGrafter"/>
</dbReference>
<dbReference type="PANTHER" id="PTHR24135:SF17">
    <property type="entry name" value="SH3 AND MULTIPLE ANKYRIN REPEAT DOMAINS PROTEIN 2"/>
    <property type="match status" value="1"/>
</dbReference>
<evidence type="ECO:0000313" key="3">
    <source>
        <dbReference type="EMBL" id="KAA0714544.1"/>
    </source>
</evidence>
<feature type="region of interest" description="Disordered" evidence="1">
    <location>
        <begin position="1"/>
        <end position="22"/>
    </location>
</feature>
<accession>A0A5A9NWB7</accession>
<feature type="compositionally biased region" description="Pro residues" evidence="1">
    <location>
        <begin position="7"/>
        <end position="20"/>
    </location>
</feature>
<dbReference type="CDD" id="cd09506">
    <property type="entry name" value="SAM_Shank1_2_3"/>
    <property type="match status" value="1"/>
</dbReference>
<feature type="region of interest" description="Disordered" evidence="1">
    <location>
        <begin position="620"/>
        <end position="693"/>
    </location>
</feature>
<dbReference type="AlphaFoldDB" id="A0A5A9NWB7"/>
<evidence type="ECO:0000256" key="1">
    <source>
        <dbReference type="SAM" id="MobiDB-lite"/>
    </source>
</evidence>
<sequence>MPDTPEHIPPPPGICPPSPPYNLSAPVARGYEPNQSIYTQALTERGLTINKALVGYHQQNSEQYDSQSPSGTIQNMCAPTRAHLPENPYLDVGIKPLYVPAKPARRKGTLVKQLNVEDNPRKTCSIPIPTIIVKEPSTSSSGKSSQGSSIEIDTITPDKHRPEDSLFVSNPFAAAIAGAVHDREKRLEVRRNSPAFLSMDLEDEDSFIPTPRFRHSVSKDEGMFDNNMTDFIISEPTTDPLNTLRVDYPTNIPVNGGMQHFITEKTLDTCSPLALGLAASDQDMKEKALPPKGDPPKADLDQPLFIDTKLQSNFLATGAMGQPKDCSGLLKNITESSRETERAKERNQLEQVKNTYNMSQQKSAGLLMVHTVDKAKPHVNSQSHQLKQESVVMDSIPNEQVDTDVEHTLPNSQPSPKAYTSKNFTCDTFIKEPMKFSFRIPPPPVPSVDIYAEFILALPPPVEFANSIDIAEDHVVETLKQTNNSTAGGPLLTEHSHASINADAESKCLSVLLNCMSPYDYPPPPPEIVELVTDSGIDEVDSRNRGEPHFEVRSTISTVSSISTLSSEGMEALDMSTVYANGQTLLMDRPPVPPKPKIKPKINKSNALYRDLLIKESVESFGLPPPAPPPPLGCGTLLQPRKTSAQEGSNHESPFLSQPDPKASVISELSSKLQQMKKDKRPKQGGSLDSPVGSRIICSREGAVETMTSTEAENLSPQALSLPESCIPGTAISSTLTDVFSMPTPPIVNAEQCCSPVCSPSASSLTLFQTASDKPFLSKPVLCWSKQDVAEWLESLNLEEHRKAFLDNEIEGTHLPNLQKEDLIDLGMTRLGHRLNIERALKLLMDR</sequence>
<dbReference type="Proteomes" id="UP000324632">
    <property type="component" value="Chromosome 11"/>
</dbReference>
<comment type="caution">
    <text evidence="3">The sequence shown here is derived from an EMBL/GenBank/DDBJ whole genome shotgun (WGS) entry which is preliminary data.</text>
</comment>
<gene>
    <name evidence="3" type="ORF">E1301_Tti017590</name>
</gene>
<dbReference type="FunFam" id="1.10.150.50:FF:000006">
    <property type="entry name" value="SH3 and multiple ankyrin repeat domains protein 2"/>
    <property type="match status" value="1"/>
</dbReference>
<name>A0A5A9NWB7_9TELE</name>
<protein>
    <submittedName>
        <fullName evidence="3">SH3 and multiple ankyrin repeat domains protein 2</fullName>
    </submittedName>
</protein>
<feature type="compositionally biased region" description="Pro residues" evidence="1">
    <location>
        <begin position="623"/>
        <end position="632"/>
    </location>
</feature>